<accession>A0A364RDL4</accession>
<dbReference type="GO" id="GO:0005886">
    <property type="term" value="C:plasma membrane"/>
    <property type="evidence" value="ECO:0007669"/>
    <property type="project" value="UniProtKB-SubCell"/>
</dbReference>
<keyword evidence="8 9" id="KW-0472">Membrane</keyword>
<keyword evidence="12" id="KW-1185">Reference proteome</keyword>
<evidence type="ECO:0000256" key="9">
    <source>
        <dbReference type="RuleBase" id="RU361157"/>
    </source>
</evidence>
<sequence length="285" mass="32484">MVAEEKKKWEWEISNQSSYWGTHFTEIWAYRHLLSSLVRRDFLVNYQQTILGPAWMLLQPVLTLVTYALIFGRLVGLSTGSLPPLLFYFSGIILWNFFNDSFGGTNNVFRDNTQVFNKVYFPRLVVPIAIMCTRFIRFGISLFLLLLMIGYYMAFKDFSPNFSSWLLALPVVVLAVGAMSLGLGLAFSVITAKYRDISGFVSLGTRLLMFATPVIYPVLSLPEDVRWIVHLNPLTPLFELFRLSLLGEGVVSYDMLFYSLAFSFLVLVVSLLLFNKKGDSLIDIV</sequence>
<feature type="transmembrane region" description="Helical" evidence="9">
    <location>
        <begin position="82"/>
        <end position="99"/>
    </location>
</feature>
<dbReference type="PROSITE" id="PS51012">
    <property type="entry name" value="ABC_TM2"/>
    <property type="match status" value="1"/>
</dbReference>
<keyword evidence="4 9" id="KW-1003">Cell membrane</keyword>
<protein>
    <recommendedName>
        <fullName evidence="9">Transport permease protein</fullName>
    </recommendedName>
</protein>
<keyword evidence="3 9" id="KW-0813">Transport</keyword>
<dbReference type="PANTHER" id="PTHR30413">
    <property type="entry name" value="INNER MEMBRANE TRANSPORT PERMEASE"/>
    <property type="match status" value="1"/>
</dbReference>
<evidence type="ECO:0000256" key="4">
    <source>
        <dbReference type="ARBA" id="ARBA00022475"/>
    </source>
</evidence>
<evidence type="ECO:0000256" key="5">
    <source>
        <dbReference type="ARBA" id="ARBA00022519"/>
    </source>
</evidence>
<evidence type="ECO:0000256" key="1">
    <source>
        <dbReference type="ARBA" id="ARBA00004429"/>
    </source>
</evidence>
<keyword evidence="7 9" id="KW-1133">Transmembrane helix</keyword>
<feature type="domain" description="ABC transmembrane type-2" evidence="10">
    <location>
        <begin position="51"/>
        <end position="277"/>
    </location>
</feature>
<dbReference type="Proteomes" id="UP000251692">
    <property type="component" value="Unassembled WGS sequence"/>
</dbReference>
<dbReference type="EMBL" id="QMDV01000003">
    <property type="protein sequence ID" value="RAU82369.1"/>
    <property type="molecule type" value="Genomic_DNA"/>
</dbReference>
<feature type="transmembrane region" description="Helical" evidence="9">
    <location>
        <begin position="165"/>
        <end position="190"/>
    </location>
</feature>
<reference evidence="11 12" key="1">
    <citation type="submission" date="2018-06" db="EMBL/GenBank/DDBJ databases">
        <authorList>
            <person name="Liu Z.-W."/>
        </authorList>
    </citation>
    <scope>NUCLEOTIDE SEQUENCE [LARGE SCALE GENOMIC DNA]</scope>
    <source>
        <strain evidence="11 12">2b14</strain>
    </source>
</reference>
<feature type="transmembrane region" description="Helical" evidence="9">
    <location>
        <begin position="255"/>
        <end position="274"/>
    </location>
</feature>
<dbReference type="RefSeq" id="WP_112305962.1">
    <property type="nucleotide sequence ID" value="NZ_QMDV01000003.1"/>
</dbReference>
<evidence type="ECO:0000259" key="10">
    <source>
        <dbReference type="PROSITE" id="PS51012"/>
    </source>
</evidence>
<dbReference type="OrthoDB" id="9786910at2"/>
<evidence type="ECO:0000256" key="6">
    <source>
        <dbReference type="ARBA" id="ARBA00022692"/>
    </source>
</evidence>
<evidence type="ECO:0000313" key="11">
    <source>
        <dbReference type="EMBL" id="RAU82369.1"/>
    </source>
</evidence>
<comment type="similarity">
    <text evidence="2 9">Belongs to the ABC-2 integral membrane protein family.</text>
</comment>
<keyword evidence="6 9" id="KW-0812">Transmembrane</keyword>
<evidence type="ECO:0000256" key="3">
    <source>
        <dbReference type="ARBA" id="ARBA00022448"/>
    </source>
</evidence>
<evidence type="ECO:0000256" key="7">
    <source>
        <dbReference type="ARBA" id="ARBA00022989"/>
    </source>
</evidence>
<organism evidence="11 12">
    <name type="scientific">Pontibacter arcticus</name>
    <dbReference type="NCBI Taxonomy" id="2080288"/>
    <lineage>
        <taxon>Bacteria</taxon>
        <taxon>Pseudomonadati</taxon>
        <taxon>Bacteroidota</taxon>
        <taxon>Cytophagia</taxon>
        <taxon>Cytophagales</taxon>
        <taxon>Hymenobacteraceae</taxon>
        <taxon>Pontibacter</taxon>
    </lineage>
</organism>
<proteinExistence type="inferred from homology"/>
<gene>
    <name evidence="11" type="ORF">DP923_11325</name>
</gene>
<dbReference type="PANTHER" id="PTHR30413:SF8">
    <property type="entry name" value="TRANSPORT PERMEASE PROTEIN"/>
    <property type="match status" value="1"/>
</dbReference>
<feature type="transmembrane region" description="Helical" evidence="9">
    <location>
        <begin position="120"/>
        <end position="153"/>
    </location>
</feature>
<name>A0A364RDL4_9BACT</name>
<dbReference type="InterPro" id="IPR047817">
    <property type="entry name" value="ABC2_TM_bact-type"/>
</dbReference>
<evidence type="ECO:0000313" key="12">
    <source>
        <dbReference type="Proteomes" id="UP000251692"/>
    </source>
</evidence>
<keyword evidence="5" id="KW-0997">Cell inner membrane</keyword>
<dbReference type="InterPro" id="IPR013525">
    <property type="entry name" value="ABC2_TM"/>
</dbReference>
<comment type="subcellular location">
    <subcellularLocation>
        <location evidence="1">Cell inner membrane</location>
        <topology evidence="1">Multi-pass membrane protein</topology>
    </subcellularLocation>
    <subcellularLocation>
        <location evidence="9">Cell membrane</location>
        <topology evidence="9">Multi-pass membrane protein</topology>
    </subcellularLocation>
</comment>
<evidence type="ECO:0000256" key="2">
    <source>
        <dbReference type="ARBA" id="ARBA00007783"/>
    </source>
</evidence>
<dbReference type="GO" id="GO:0015920">
    <property type="term" value="P:lipopolysaccharide transport"/>
    <property type="evidence" value="ECO:0007669"/>
    <property type="project" value="TreeGrafter"/>
</dbReference>
<feature type="transmembrane region" description="Helical" evidence="9">
    <location>
        <begin position="49"/>
        <end position="70"/>
    </location>
</feature>
<feature type="transmembrane region" description="Helical" evidence="9">
    <location>
        <begin position="197"/>
        <end position="219"/>
    </location>
</feature>
<dbReference type="GO" id="GO:0140359">
    <property type="term" value="F:ABC-type transporter activity"/>
    <property type="evidence" value="ECO:0007669"/>
    <property type="project" value="InterPro"/>
</dbReference>
<dbReference type="Pfam" id="PF01061">
    <property type="entry name" value="ABC2_membrane"/>
    <property type="match status" value="1"/>
</dbReference>
<comment type="caution">
    <text evidence="11">The sequence shown here is derived from an EMBL/GenBank/DDBJ whole genome shotgun (WGS) entry which is preliminary data.</text>
</comment>
<reference evidence="11 12" key="2">
    <citation type="submission" date="2018-07" db="EMBL/GenBank/DDBJ databases">
        <title>Pontibacter sp. 2b14 genomic sequence and assembly.</title>
        <authorList>
            <person name="Du Z.-J."/>
        </authorList>
    </citation>
    <scope>NUCLEOTIDE SEQUENCE [LARGE SCALE GENOMIC DNA]</scope>
    <source>
        <strain evidence="11 12">2b14</strain>
    </source>
</reference>
<evidence type="ECO:0000256" key="8">
    <source>
        <dbReference type="ARBA" id="ARBA00023136"/>
    </source>
</evidence>
<dbReference type="AlphaFoldDB" id="A0A364RDL4"/>